<evidence type="ECO:0000256" key="2">
    <source>
        <dbReference type="PROSITE-ProRule" id="PRU00335"/>
    </source>
</evidence>
<dbReference type="Pfam" id="PF00440">
    <property type="entry name" value="TetR_N"/>
    <property type="match status" value="1"/>
</dbReference>
<evidence type="ECO:0000313" key="5">
    <source>
        <dbReference type="Proteomes" id="UP001290462"/>
    </source>
</evidence>
<dbReference type="InterPro" id="IPR036271">
    <property type="entry name" value="Tet_transcr_reg_TetR-rel_C_sf"/>
</dbReference>
<dbReference type="AlphaFoldDB" id="A0AAW9K5I6"/>
<sequence length="192" mass="21568">MKLDKKNRLISAAIEAFNEKGLEQTKIADIVKIAGVAQGTYYLYFPSKLAIMPAIAEVVVEKNIAELHQGMDSTLPYSEQLNQLIEISFSITEKYADVIALTYAGLASSEHLNEWEKIYEPYYLYVTDFLEQGIAKEAITAKMNPKATARLLIGLIENAAEQLYLYAETDDTAVEDQKEEVYQFAKRALGII</sequence>
<organism evidence="4 5">
    <name type="scientific">Carnobacterium maltaromaticum</name>
    <name type="common">Carnobacterium piscicola</name>
    <dbReference type="NCBI Taxonomy" id="2751"/>
    <lineage>
        <taxon>Bacteria</taxon>
        <taxon>Bacillati</taxon>
        <taxon>Bacillota</taxon>
        <taxon>Bacilli</taxon>
        <taxon>Lactobacillales</taxon>
        <taxon>Carnobacteriaceae</taxon>
        <taxon>Carnobacterium</taxon>
    </lineage>
</organism>
<dbReference type="RefSeq" id="WP_010054462.1">
    <property type="nucleotide sequence ID" value="NZ_BJOJ01000080.1"/>
</dbReference>
<dbReference type="PROSITE" id="PS50977">
    <property type="entry name" value="HTH_TETR_2"/>
    <property type="match status" value="1"/>
</dbReference>
<accession>A0AAW9K5I6</accession>
<comment type="caution">
    <text evidence="4">The sequence shown here is derived from an EMBL/GenBank/DDBJ whole genome shotgun (WGS) entry which is preliminary data.</text>
</comment>
<proteinExistence type="predicted"/>
<dbReference type="SUPFAM" id="SSF46689">
    <property type="entry name" value="Homeodomain-like"/>
    <property type="match status" value="1"/>
</dbReference>
<dbReference type="SUPFAM" id="SSF48498">
    <property type="entry name" value="Tetracyclin repressor-like, C-terminal domain"/>
    <property type="match status" value="1"/>
</dbReference>
<dbReference type="InterPro" id="IPR041603">
    <property type="entry name" value="YvdT_C"/>
</dbReference>
<evidence type="ECO:0000313" key="4">
    <source>
        <dbReference type="EMBL" id="MDZ5757588.1"/>
    </source>
</evidence>
<evidence type="ECO:0000259" key="3">
    <source>
        <dbReference type="PROSITE" id="PS50977"/>
    </source>
</evidence>
<dbReference type="GeneID" id="83607102"/>
<name>A0AAW9K5I6_CARML</name>
<gene>
    <name evidence="4" type="ORF">RAK27_02845</name>
</gene>
<dbReference type="Proteomes" id="UP001290462">
    <property type="component" value="Unassembled WGS sequence"/>
</dbReference>
<keyword evidence="1 2" id="KW-0238">DNA-binding</keyword>
<dbReference type="PRINTS" id="PR00455">
    <property type="entry name" value="HTHTETR"/>
</dbReference>
<feature type="DNA-binding region" description="H-T-H motif" evidence="2">
    <location>
        <begin position="26"/>
        <end position="45"/>
    </location>
</feature>
<dbReference type="EMBL" id="JAVBVO010000002">
    <property type="protein sequence ID" value="MDZ5757588.1"/>
    <property type="molecule type" value="Genomic_DNA"/>
</dbReference>
<dbReference type="Gene3D" id="1.10.357.10">
    <property type="entry name" value="Tetracycline Repressor, domain 2"/>
    <property type="match status" value="1"/>
</dbReference>
<dbReference type="PANTHER" id="PTHR43479:SF8">
    <property type="entry name" value="TRANSCRIPTIONAL REGULATOR, TETR FAMILY"/>
    <property type="match status" value="1"/>
</dbReference>
<dbReference type="InterPro" id="IPR001647">
    <property type="entry name" value="HTH_TetR"/>
</dbReference>
<dbReference type="GO" id="GO:0003677">
    <property type="term" value="F:DNA binding"/>
    <property type="evidence" value="ECO:0007669"/>
    <property type="project" value="UniProtKB-UniRule"/>
</dbReference>
<protein>
    <submittedName>
        <fullName evidence="4">TetR family transcriptional regulator</fullName>
    </submittedName>
</protein>
<reference evidence="4" key="1">
    <citation type="submission" date="2023-08" db="EMBL/GenBank/DDBJ databases">
        <title>Genomic characterization of piscicolin 126 produced by Carnobacterium maltaromaticum CM22 strain isolated from salmon (Salmo salar).</title>
        <authorList>
            <person name="Gonzalez-Gragera E."/>
            <person name="Garcia-Lopez J.D."/>
            <person name="Teso-Perez C."/>
            <person name="Gimenez-Hernandez I."/>
            <person name="Peralta-Sanchez J.M."/>
            <person name="Valdivia E."/>
            <person name="Montalban-Lopez M."/>
            <person name="Martin-Platero A.M."/>
            <person name="Banos A."/>
            <person name="Martinez-Bueno M."/>
        </authorList>
    </citation>
    <scope>NUCLEOTIDE SEQUENCE</scope>
    <source>
        <strain evidence="4">CM22</strain>
    </source>
</reference>
<feature type="domain" description="HTH tetR-type" evidence="3">
    <location>
        <begin position="3"/>
        <end position="63"/>
    </location>
</feature>
<dbReference type="Pfam" id="PF17934">
    <property type="entry name" value="TetR_C_26"/>
    <property type="match status" value="1"/>
</dbReference>
<evidence type="ECO:0000256" key="1">
    <source>
        <dbReference type="ARBA" id="ARBA00023125"/>
    </source>
</evidence>
<dbReference type="PANTHER" id="PTHR43479">
    <property type="entry name" value="ACREF/ENVCD OPERON REPRESSOR-RELATED"/>
    <property type="match status" value="1"/>
</dbReference>
<dbReference type="InterPro" id="IPR009057">
    <property type="entry name" value="Homeodomain-like_sf"/>
</dbReference>
<dbReference type="InterPro" id="IPR050624">
    <property type="entry name" value="HTH-type_Tx_Regulator"/>
</dbReference>